<comment type="caution">
    <text evidence="2">The sequence shown here is derived from an EMBL/GenBank/DDBJ whole genome shotgun (WGS) entry which is preliminary data.</text>
</comment>
<dbReference type="CDD" id="cd02440">
    <property type="entry name" value="AdoMet_MTases"/>
    <property type="match status" value="1"/>
</dbReference>
<evidence type="ECO:0000313" key="2">
    <source>
        <dbReference type="EMBL" id="RAU23115.1"/>
    </source>
</evidence>
<dbReference type="Proteomes" id="UP000251075">
    <property type="component" value="Unassembled WGS sequence"/>
</dbReference>
<dbReference type="Gene3D" id="6.10.140.280">
    <property type="match status" value="1"/>
</dbReference>
<keyword evidence="2" id="KW-0808">Transferase</keyword>
<keyword evidence="3" id="KW-1185">Reference proteome</keyword>
<dbReference type="OrthoDB" id="9800454at2"/>
<dbReference type="GO" id="GO:0032259">
    <property type="term" value="P:methylation"/>
    <property type="evidence" value="ECO:0007669"/>
    <property type="project" value="UniProtKB-KW"/>
</dbReference>
<dbReference type="Pfam" id="PF13649">
    <property type="entry name" value="Methyltransf_25"/>
    <property type="match status" value="1"/>
</dbReference>
<dbReference type="GO" id="GO:0008168">
    <property type="term" value="F:methyltransferase activity"/>
    <property type="evidence" value="ECO:0007669"/>
    <property type="project" value="UniProtKB-KW"/>
</dbReference>
<sequence>MTLDIQTAFDSAARSYDGERRQLIPCFTDFYGAAVGLVAEFAPADARILDLGAGTGLLSALVAQALPDAAFTLSDLSEGMLAHARERFAGTATQASIRVMDHLALADTGAFDVVMSGLSIHHLEDDGKRALYAASVRALRPGGLFVNADQVSGDTPAMEGRYWQHWFRSISASGLSKSSIDAAIERQKLDRRAPLEPQLAWLREAGLREVECRYKNASFAVICGVK</sequence>
<evidence type="ECO:0000313" key="3">
    <source>
        <dbReference type="Proteomes" id="UP000251075"/>
    </source>
</evidence>
<feature type="domain" description="Methyltransferase" evidence="1">
    <location>
        <begin position="48"/>
        <end position="143"/>
    </location>
</feature>
<name>A0A364P1X4_9PROT</name>
<keyword evidence="2" id="KW-0489">Methyltransferase</keyword>
<gene>
    <name evidence="2" type="ORF">CU669_02825</name>
</gene>
<dbReference type="InterPro" id="IPR029063">
    <property type="entry name" value="SAM-dependent_MTases_sf"/>
</dbReference>
<dbReference type="InterPro" id="IPR041698">
    <property type="entry name" value="Methyltransf_25"/>
</dbReference>
<proteinExistence type="predicted"/>
<accession>A0A364P1X4</accession>
<protein>
    <submittedName>
        <fullName evidence="2">Class I SAM-dependent methyltransferase</fullName>
    </submittedName>
</protein>
<dbReference type="SUPFAM" id="SSF53335">
    <property type="entry name" value="S-adenosyl-L-methionine-dependent methyltransferases"/>
    <property type="match status" value="1"/>
</dbReference>
<dbReference type="AlphaFoldDB" id="A0A364P1X4"/>
<dbReference type="PANTHER" id="PTHR42912">
    <property type="entry name" value="METHYLTRANSFERASE"/>
    <property type="match status" value="1"/>
</dbReference>
<dbReference type="InterPro" id="IPR050508">
    <property type="entry name" value="Methyltransf_Superfamily"/>
</dbReference>
<dbReference type="EMBL" id="PGTO01000002">
    <property type="protein sequence ID" value="RAU23115.1"/>
    <property type="molecule type" value="Genomic_DNA"/>
</dbReference>
<evidence type="ECO:0000259" key="1">
    <source>
        <dbReference type="Pfam" id="PF13649"/>
    </source>
</evidence>
<dbReference type="PANTHER" id="PTHR42912:SF80">
    <property type="entry name" value="METHYLTRANSFERASE DOMAIN-CONTAINING PROTEIN"/>
    <property type="match status" value="1"/>
</dbReference>
<reference evidence="2 3" key="1">
    <citation type="submission" date="2017-11" db="EMBL/GenBank/DDBJ databases">
        <title>Draft genome sequence of magnetotactic bacterium Magnetospirillum kuznetsovii LBB-42.</title>
        <authorList>
            <person name="Grouzdev D.S."/>
            <person name="Rysina M.S."/>
            <person name="Baslerov R.V."/>
            <person name="Koziaeva V."/>
        </authorList>
    </citation>
    <scope>NUCLEOTIDE SEQUENCE [LARGE SCALE GENOMIC DNA]</scope>
    <source>
        <strain evidence="2 3">LBB-42</strain>
    </source>
</reference>
<dbReference type="RefSeq" id="WP_112142311.1">
    <property type="nucleotide sequence ID" value="NZ_PGTO01000002.1"/>
</dbReference>
<dbReference type="Gene3D" id="3.40.50.150">
    <property type="entry name" value="Vaccinia Virus protein VP39"/>
    <property type="match status" value="1"/>
</dbReference>
<organism evidence="2 3">
    <name type="scientific">Paramagnetospirillum kuznetsovii</name>
    <dbReference type="NCBI Taxonomy" id="2053833"/>
    <lineage>
        <taxon>Bacteria</taxon>
        <taxon>Pseudomonadati</taxon>
        <taxon>Pseudomonadota</taxon>
        <taxon>Alphaproteobacteria</taxon>
        <taxon>Rhodospirillales</taxon>
        <taxon>Magnetospirillaceae</taxon>
        <taxon>Paramagnetospirillum</taxon>
    </lineage>
</organism>